<keyword evidence="2" id="KW-1185">Reference proteome</keyword>
<protein>
    <recommendedName>
        <fullName evidence="3">DUF4058 domain-containing protein</fullName>
    </recommendedName>
</protein>
<accession>A0A518HFR2</accession>
<dbReference type="RefSeq" id="WP_197447243.1">
    <property type="nucleotide sequence ID" value="NZ_CP036431.1"/>
</dbReference>
<dbReference type="AlphaFoldDB" id="A0A518HFR2"/>
<gene>
    <name evidence="1" type="ORF">ElP_76520</name>
</gene>
<keyword evidence="1" id="KW-0614">Plasmid</keyword>
<name>A0A518HFR2_9BACT</name>
<proteinExistence type="predicted"/>
<dbReference type="EMBL" id="CP036431">
    <property type="protein sequence ID" value="QDV39680.1"/>
    <property type="molecule type" value="Genomic_DNA"/>
</dbReference>
<dbReference type="InterPro" id="IPR025132">
    <property type="entry name" value="DUF4058"/>
</dbReference>
<evidence type="ECO:0008006" key="3">
    <source>
        <dbReference type="Google" id="ProtNLM"/>
    </source>
</evidence>
<dbReference type="KEGG" id="tpla:ElP_76520"/>
<sequence>MPSPFPGMNPFLERDDVWPDLHHRLIDRLAETIADQVDPRYLVKIEEHLYVQDAPESAHRAGPRADVGVKPGGMPVPAGPSLAVLEAPARIRLPWPDVEYQAYLEVRDRSARELVTVLELLSPTNKGRHRDQYLRKRELVLASTAHLVEIDLLRGGDPMPAPDRPGCDYSVTVSRAERRPEADFWPIGLRERLPIIPVPLRSPDRDATLDLQELLHRVYDAGRYAQYAYEGRPQPPLGPDEEAWAQQLLPNRA</sequence>
<evidence type="ECO:0000313" key="2">
    <source>
        <dbReference type="Proteomes" id="UP000317835"/>
    </source>
</evidence>
<reference evidence="1 2" key="1">
    <citation type="submission" date="2019-02" db="EMBL/GenBank/DDBJ databases">
        <title>Deep-cultivation of Planctomycetes and their phenomic and genomic characterization uncovers novel biology.</title>
        <authorList>
            <person name="Wiegand S."/>
            <person name="Jogler M."/>
            <person name="Boedeker C."/>
            <person name="Pinto D."/>
            <person name="Vollmers J."/>
            <person name="Rivas-Marin E."/>
            <person name="Kohn T."/>
            <person name="Peeters S.H."/>
            <person name="Heuer A."/>
            <person name="Rast P."/>
            <person name="Oberbeckmann S."/>
            <person name="Bunk B."/>
            <person name="Jeske O."/>
            <person name="Meyerdierks A."/>
            <person name="Storesund J.E."/>
            <person name="Kallscheuer N."/>
            <person name="Luecker S."/>
            <person name="Lage O.M."/>
            <person name="Pohl T."/>
            <person name="Merkel B.J."/>
            <person name="Hornburger P."/>
            <person name="Mueller R.-W."/>
            <person name="Bruemmer F."/>
            <person name="Labrenz M."/>
            <person name="Spormann A.M."/>
            <person name="Op den Camp H."/>
            <person name="Overmann J."/>
            <person name="Amann R."/>
            <person name="Jetten M.S.M."/>
            <person name="Mascher T."/>
            <person name="Medema M.H."/>
            <person name="Devos D.P."/>
            <person name="Kaster A.-K."/>
            <person name="Ovreas L."/>
            <person name="Rohde M."/>
            <person name="Galperin M.Y."/>
            <person name="Jogler C."/>
        </authorList>
    </citation>
    <scope>NUCLEOTIDE SEQUENCE [LARGE SCALE GENOMIC DNA]</scope>
    <source>
        <strain evidence="1 2">ElP</strain>
        <plasmid evidence="2">pelp_5</plasmid>
    </source>
</reference>
<dbReference type="Proteomes" id="UP000317835">
    <property type="component" value="Plasmid pElP_5"/>
</dbReference>
<dbReference type="Pfam" id="PF13267">
    <property type="entry name" value="DUF4058"/>
    <property type="match status" value="1"/>
</dbReference>
<geneLocation type="plasmid" evidence="2">
    <name>pelp_5</name>
</geneLocation>
<evidence type="ECO:0000313" key="1">
    <source>
        <dbReference type="EMBL" id="QDV39680.1"/>
    </source>
</evidence>
<organism evidence="1 2">
    <name type="scientific">Tautonia plasticadhaerens</name>
    <dbReference type="NCBI Taxonomy" id="2527974"/>
    <lineage>
        <taxon>Bacteria</taxon>
        <taxon>Pseudomonadati</taxon>
        <taxon>Planctomycetota</taxon>
        <taxon>Planctomycetia</taxon>
        <taxon>Isosphaerales</taxon>
        <taxon>Isosphaeraceae</taxon>
        <taxon>Tautonia</taxon>
    </lineage>
</organism>